<sequence length="352" mass="37551">MRGRAGSYPESYTSSFASSKVFDVDATSQAVSYVVTVEIGDPPTSYQLLVDTGSSNTFVGAGKPFVPSSTTQMTANFMSVQYGSGAFAGSQVYDQIELAEGLIIKNQSIGVAHLSQGFEGVDGILGIGPTDLTCGSIVGQPDQCDYTVTDNAWNMGLLDAYEVGISFGPTQSMDEKNGELTFGGVDQTKPLTSENPAGMYVGYEQSISYGNMGTILHHTAGILDTGTTLILIATDAFKRYQELTGGVDDEDTGLLRITPEQYGSLQNLNFKIGDNDYSLIPNAQIWPRALNEAIGGVADGIYLIVNDIGSNAGEGLDFINGMTFLERYYSVYDIGASRVGFAKTLYTYAETN</sequence>
<accession>A0ACC1PP06</accession>
<evidence type="ECO:0000313" key="2">
    <source>
        <dbReference type="Proteomes" id="UP001144978"/>
    </source>
</evidence>
<name>A0ACC1PP06_9APHY</name>
<comment type="caution">
    <text evidence="1">The sequence shown here is derived from an EMBL/GenBank/DDBJ whole genome shotgun (WGS) entry which is preliminary data.</text>
</comment>
<proteinExistence type="predicted"/>
<keyword evidence="2" id="KW-1185">Reference proteome</keyword>
<evidence type="ECO:0000313" key="1">
    <source>
        <dbReference type="EMBL" id="KAJ2995240.1"/>
    </source>
</evidence>
<gene>
    <name evidence="1" type="ORF">NUW54_g7421</name>
</gene>
<protein>
    <submittedName>
        <fullName evidence="1">Uncharacterized protein</fullName>
    </submittedName>
</protein>
<dbReference type="Proteomes" id="UP001144978">
    <property type="component" value="Unassembled WGS sequence"/>
</dbReference>
<reference evidence="1" key="1">
    <citation type="submission" date="2022-08" db="EMBL/GenBank/DDBJ databases">
        <title>Genome Sequence of Pycnoporus sanguineus.</title>
        <authorList>
            <person name="Buettner E."/>
        </authorList>
    </citation>
    <scope>NUCLEOTIDE SEQUENCE</scope>
    <source>
        <strain evidence="1">CG-C14</strain>
    </source>
</reference>
<organism evidence="1 2">
    <name type="scientific">Trametes sanguinea</name>
    <dbReference type="NCBI Taxonomy" id="158606"/>
    <lineage>
        <taxon>Eukaryota</taxon>
        <taxon>Fungi</taxon>
        <taxon>Dikarya</taxon>
        <taxon>Basidiomycota</taxon>
        <taxon>Agaricomycotina</taxon>
        <taxon>Agaricomycetes</taxon>
        <taxon>Polyporales</taxon>
        <taxon>Polyporaceae</taxon>
        <taxon>Trametes</taxon>
    </lineage>
</organism>
<dbReference type="EMBL" id="JANSHE010002126">
    <property type="protein sequence ID" value="KAJ2995240.1"/>
    <property type="molecule type" value="Genomic_DNA"/>
</dbReference>